<keyword evidence="1" id="KW-0998">Cell outer membrane</keyword>
<comment type="similarity">
    <text evidence="1">Belongs to the TonB-dependent receptor family.</text>
</comment>
<reference evidence="4" key="1">
    <citation type="submission" date="2021-06" db="EMBL/GenBank/DDBJ databases">
        <authorList>
            <person name="Huq M.A."/>
        </authorList>
    </citation>
    <scope>NUCLEOTIDE SEQUENCE</scope>
    <source>
        <strain evidence="4">MAH-26</strain>
    </source>
</reference>
<dbReference type="RefSeq" id="WP_217794340.1">
    <property type="nucleotide sequence ID" value="NZ_JAHSPG010000016.1"/>
</dbReference>
<proteinExistence type="inferred from homology"/>
<evidence type="ECO:0000313" key="5">
    <source>
        <dbReference type="Proteomes" id="UP000812270"/>
    </source>
</evidence>
<feature type="chain" id="PRO_5038543006" evidence="2">
    <location>
        <begin position="21"/>
        <end position="1015"/>
    </location>
</feature>
<feature type="domain" description="TonB-dependent receptor plug" evidence="3">
    <location>
        <begin position="115"/>
        <end position="222"/>
    </location>
</feature>
<comment type="subcellular location">
    <subcellularLocation>
        <location evidence="1">Cell outer membrane</location>
        <topology evidence="1">Multi-pass membrane protein</topology>
    </subcellularLocation>
</comment>
<feature type="signal peptide" evidence="2">
    <location>
        <begin position="1"/>
        <end position="20"/>
    </location>
</feature>
<dbReference type="InterPro" id="IPR023997">
    <property type="entry name" value="TonB-dep_OMP_SusC/RagA_CS"/>
</dbReference>
<name>A0A9E2SEZ9_9BACT</name>
<dbReference type="Pfam" id="PF07715">
    <property type="entry name" value="Plug"/>
    <property type="match status" value="1"/>
</dbReference>
<evidence type="ECO:0000313" key="4">
    <source>
        <dbReference type="EMBL" id="MBV4360088.1"/>
    </source>
</evidence>
<dbReference type="AlphaFoldDB" id="A0A9E2SEZ9"/>
<accession>A0A9E2SEZ9</accession>
<comment type="caution">
    <text evidence="4">The sequence shown here is derived from an EMBL/GenBank/DDBJ whole genome shotgun (WGS) entry which is preliminary data.</text>
</comment>
<keyword evidence="4" id="KW-0675">Receptor</keyword>
<dbReference type="InterPro" id="IPR012910">
    <property type="entry name" value="Plug_dom"/>
</dbReference>
<dbReference type="InterPro" id="IPR039426">
    <property type="entry name" value="TonB-dep_rcpt-like"/>
</dbReference>
<dbReference type="InterPro" id="IPR023996">
    <property type="entry name" value="TonB-dep_OMP_SusC/RagA"/>
</dbReference>
<evidence type="ECO:0000256" key="2">
    <source>
        <dbReference type="SAM" id="SignalP"/>
    </source>
</evidence>
<dbReference type="PROSITE" id="PS52016">
    <property type="entry name" value="TONB_DEPENDENT_REC_3"/>
    <property type="match status" value="1"/>
</dbReference>
<dbReference type="GO" id="GO:0009279">
    <property type="term" value="C:cell outer membrane"/>
    <property type="evidence" value="ECO:0007669"/>
    <property type="project" value="UniProtKB-SubCell"/>
</dbReference>
<keyword evidence="1" id="KW-0472">Membrane</keyword>
<keyword evidence="2" id="KW-0732">Signal</keyword>
<dbReference type="Proteomes" id="UP000812270">
    <property type="component" value="Unassembled WGS sequence"/>
</dbReference>
<keyword evidence="1" id="KW-1134">Transmembrane beta strand</keyword>
<keyword evidence="1" id="KW-0812">Transmembrane</keyword>
<dbReference type="Pfam" id="PF13715">
    <property type="entry name" value="CarbopepD_reg_2"/>
    <property type="match status" value="1"/>
</dbReference>
<evidence type="ECO:0000256" key="1">
    <source>
        <dbReference type="PROSITE-ProRule" id="PRU01360"/>
    </source>
</evidence>
<gene>
    <name evidence="4" type="ORF">KTO63_23185</name>
</gene>
<protein>
    <submittedName>
        <fullName evidence="4">TonB-dependent receptor</fullName>
    </submittedName>
</protein>
<dbReference type="NCBIfam" id="TIGR04056">
    <property type="entry name" value="OMP_RagA_SusC"/>
    <property type="match status" value="1"/>
</dbReference>
<keyword evidence="5" id="KW-1185">Reference proteome</keyword>
<organism evidence="4 5">
    <name type="scientific">Pinibacter aurantiacus</name>
    <dbReference type="NCBI Taxonomy" id="2851599"/>
    <lineage>
        <taxon>Bacteria</taxon>
        <taxon>Pseudomonadati</taxon>
        <taxon>Bacteroidota</taxon>
        <taxon>Chitinophagia</taxon>
        <taxon>Chitinophagales</taxon>
        <taxon>Chitinophagaceae</taxon>
        <taxon>Pinibacter</taxon>
    </lineage>
</organism>
<keyword evidence="1" id="KW-0813">Transport</keyword>
<evidence type="ECO:0000259" key="3">
    <source>
        <dbReference type="Pfam" id="PF07715"/>
    </source>
</evidence>
<dbReference type="NCBIfam" id="TIGR04057">
    <property type="entry name" value="SusC_RagA_signa"/>
    <property type="match status" value="1"/>
</dbReference>
<dbReference type="EMBL" id="JAHSPG010000016">
    <property type="protein sequence ID" value="MBV4360088.1"/>
    <property type="molecule type" value="Genomic_DNA"/>
</dbReference>
<sequence length="1015" mass="112191">MKKRLFFMLALCISFAIAHAQSVKIQGKITEKNGDPIAGAVVSLKSNAQRATTTDLKGEFALTIPTANEIIVIHALGHKDLEMNTAGSAFITASLETDASGGGMDEVIVVGVAVKKKDLTGAVSSIDSKEIDKTPTTSINQAIQGKVPGARIVASPQPGADASIKIRGNNSLQYGTNPIYVVDGTILESNFNTLNPDDIESVQVLKDASATAIYGSRGANGVVLVTTKKGKRGAGKISFDTWIGSQWFSKKMDLMNAHDIYNLRVDAYANAYMENNPNGDRQAYINSITGDNSTVFAKYEQDTYRAGLSYDWLKPVQQSGLQQNYNLGFSGGSDKGSYFVSLNYTDQEGLLKTSAYQRFSGRINLEQNVKSWLKVGTNTTFAYAKSSVPSGDVFNGAVYANPLLPVNDTMQQIKWANTPDPNIYNPIKSLSIISNNNLSRLITSNYVSITPVKHVTIRSTLAANLMWQQNYGYTPIGTGQDTRNSYHGSASHYKAETSSWQWDNTASYSNSFGKSTLNAMVGTSLQMTNQNSDQFNVYGFPNNDLTYYNIGSAYSKTQFAPSSNFLTNTLVSYLGRADYAYENKYFATATVRFDGSSKFTSNDRWGAFPSLALGWDMARENFMQDVHWLNRLKWRVGYGIAGNQNIPNLAYYSIYNPVYTNGQIVFQSDGGRGNSNLTWEKQKQLNVGADITMLNNRLNVSADYFHTVNDDLLMTRTLPATSGYAREVANVGALTNEGFEFNINYTAIQNKDWHWNIMFNISADKNKITRLYNDVTFIPNKGGFTGVEIQRTGNFILGESVNNVYSWKFKKIAQESDMKDTAGMNYNGRIVHPGDMMIEDVNGDKKIDDKDKQVVGKLDPKFYGGFGTDLNYKGFGLNLFFNYSYGLKRISGFYEGMIQSWGNSISHTDMNGRWTPENPSTRFPRALVQSGNLSRFNPGDSDWGLQNASFLRLSTATLSYSMPVSLMKQLSMETARIYVTGTNLLLFTKDKGYDPETGDGFPNFKQVVVGLNIGL</sequence>